<dbReference type="STRING" id="1331196.A0A1B9J140"/>
<organism evidence="2 3">
    <name type="scientific">Kwoniella mangroviensis CBS 10435</name>
    <dbReference type="NCBI Taxonomy" id="1331196"/>
    <lineage>
        <taxon>Eukaryota</taxon>
        <taxon>Fungi</taxon>
        <taxon>Dikarya</taxon>
        <taxon>Basidiomycota</taxon>
        <taxon>Agaricomycotina</taxon>
        <taxon>Tremellomycetes</taxon>
        <taxon>Tremellales</taxon>
        <taxon>Cryptococcaceae</taxon>
        <taxon>Kwoniella</taxon>
    </lineage>
</organism>
<dbReference type="Gene3D" id="1.25.40.10">
    <property type="entry name" value="Tetratricopeptide repeat domain"/>
    <property type="match status" value="1"/>
</dbReference>
<dbReference type="PANTHER" id="PTHR12197">
    <property type="entry name" value="HISTONE-LYSINE N-METHYLTRANSFERASE SMYD"/>
    <property type="match status" value="1"/>
</dbReference>
<sequence>MRLAQQAQHLQHYLSASIPTKGSDEDEDQLLPVNMEDFGFENVQEVMNFCSSFHVNSFTLSSPSLTPIGVSNSPLMALSNHSCDPNAIVVFPNGAKYMELIAIKDIQIDQEILTSYIDLSCPYDIRQRDLKERYGFQCACTLCEKSKDQAADWVDPRWCVRHEGCKCGDGKGKMPVTGSKRVVSVKCDKCKEDFKVNAEEVLSVVQKGVDVLDSDEHRQLDYKTAQRTLSTLIPNLQKHLPNHSYPLLSLLRLSSVSHTPPQSPKDLQIALKHIKQAYEACYEVYNQNHATPTLILCEYAKLLSLKDSEQPKAIDLNGKKGTEMKNTIIRNLLKAIEMLTKAVKQSEITFGKGSVVGKELEGILEGCKEEMERLKRS</sequence>
<evidence type="ECO:0000313" key="3">
    <source>
        <dbReference type="Proteomes" id="UP000092583"/>
    </source>
</evidence>
<evidence type="ECO:0000313" key="2">
    <source>
        <dbReference type="EMBL" id="OCF61507.1"/>
    </source>
</evidence>
<reference evidence="3" key="2">
    <citation type="submission" date="2013-12" db="EMBL/GenBank/DDBJ databases">
        <title>Evolution of pathogenesis and genome organization in the Tremellales.</title>
        <authorList>
            <person name="Cuomo C."/>
            <person name="Litvintseva A."/>
            <person name="Heitman J."/>
            <person name="Chen Y."/>
            <person name="Sun S."/>
            <person name="Springer D."/>
            <person name="Dromer F."/>
            <person name="Young S."/>
            <person name="Zeng Q."/>
            <person name="Chapman S."/>
            <person name="Gujja S."/>
            <person name="Saif S."/>
            <person name="Birren B."/>
        </authorList>
    </citation>
    <scope>NUCLEOTIDE SEQUENCE [LARGE SCALE GENOMIC DNA]</scope>
    <source>
        <strain evidence="3">CBS 10435</strain>
    </source>
</reference>
<gene>
    <name evidence="2" type="ORF">L486_01155</name>
</gene>
<dbReference type="InterPro" id="IPR011990">
    <property type="entry name" value="TPR-like_helical_dom_sf"/>
</dbReference>
<name>A0A1B9J140_9TREE</name>
<keyword evidence="3" id="KW-1185">Reference proteome</keyword>
<dbReference type="SUPFAM" id="SSF82199">
    <property type="entry name" value="SET domain"/>
    <property type="match status" value="1"/>
</dbReference>
<dbReference type="InterPro" id="IPR046341">
    <property type="entry name" value="SET_dom_sf"/>
</dbReference>
<dbReference type="Pfam" id="PF00856">
    <property type="entry name" value="SET"/>
    <property type="match status" value="1"/>
</dbReference>
<dbReference type="OrthoDB" id="265717at2759"/>
<proteinExistence type="predicted"/>
<dbReference type="InterPro" id="IPR050869">
    <property type="entry name" value="H3K4_H4K5_MeTrfase"/>
</dbReference>
<reference evidence="2 3" key="1">
    <citation type="submission" date="2013-07" db="EMBL/GenBank/DDBJ databases">
        <title>The Genome Sequence of Kwoniella mangroviensis CBS10435.</title>
        <authorList>
            <consortium name="The Broad Institute Genome Sequencing Platform"/>
            <person name="Cuomo C."/>
            <person name="Litvintseva A."/>
            <person name="Chen Y."/>
            <person name="Heitman J."/>
            <person name="Sun S."/>
            <person name="Springer D."/>
            <person name="Dromer F."/>
            <person name="Young S.K."/>
            <person name="Zeng Q."/>
            <person name="Gargeya S."/>
            <person name="Fitzgerald M."/>
            <person name="Abouelleil A."/>
            <person name="Alvarado L."/>
            <person name="Berlin A.M."/>
            <person name="Chapman S.B."/>
            <person name="Dewar J."/>
            <person name="Goldberg J."/>
            <person name="Griggs A."/>
            <person name="Gujja S."/>
            <person name="Hansen M."/>
            <person name="Howarth C."/>
            <person name="Imamovic A."/>
            <person name="Larimer J."/>
            <person name="McCowan C."/>
            <person name="Murphy C."/>
            <person name="Pearson M."/>
            <person name="Priest M."/>
            <person name="Roberts A."/>
            <person name="Saif S."/>
            <person name="Shea T."/>
            <person name="Sykes S."/>
            <person name="Wortman J."/>
            <person name="Nusbaum C."/>
            <person name="Birren B."/>
        </authorList>
    </citation>
    <scope>NUCLEOTIDE SEQUENCE [LARGE SCALE GENOMIC DNA]</scope>
    <source>
        <strain evidence="2 3">CBS 10435</strain>
    </source>
</reference>
<dbReference type="PROSITE" id="PS50280">
    <property type="entry name" value="SET"/>
    <property type="match status" value="1"/>
</dbReference>
<dbReference type="Gene3D" id="2.170.270.10">
    <property type="entry name" value="SET domain"/>
    <property type="match status" value="1"/>
</dbReference>
<dbReference type="GO" id="GO:0005634">
    <property type="term" value="C:nucleus"/>
    <property type="evidence" value="ECO:0007669"/>
    <property type="project" value="TreeGrafter"/>
</dbReference>
<accession>A0A1B9J140</accession>
<dbReference type="PANTHER" id="PTHR12197:SF251">
    <property type="entry name" value="EG:BACR7C10.4 PROTEIN"/>
    <property type="match status" value="1"/>
</dbReference>
<dbReference type="AlphaFoldDB" id="A0A1B9J140"/>
<dbReference type="InterPro" id="IPR001214">
    <property type="entry name" value="SET_dom"/>
</dbReference>
<dbReference type="Proteomes" id="UP000092583">
    <property type="component" value="Unassembled WGS sequence"/>
</dbReference>
<feature type="domain" description="SET" evidence="1">
    <location>
        <begin position="8"/>
        <end position="117"/>
    </location>
</feature>
<dbReference type="EMBL" id="KI669459">
    <property type="protein sequence ID" value="OCF61507.1"/>
    <property type="molecule type" value="Genomic_DNA"/>
</dbReference>
<protein>
    <recommendedName>
        <fullName evidence="1">SET domain-containing protein</fullName>
    </recommendedName>
</protein>
<evidence type="ECO:0000259" key="1">
    <source>
        <dbReference type="PROSITE" id="PS50280"/>
    </source>
</evidence>